<evidence type="ECO:0000256" key="2">
    <source>
        <dbReference type="ARBA" id="ARBA00022692"/>
    </source>
</evidence>
<feature type="transmembrane region" description="Helical" evidence="5">
    <location>
        <begin position="79"/>
        <end position="98"/>
    </location>
</feature>
<protein>
    <recommendedName>
        <fullName evidence="8">Prenyltransferase</fullName>
    </recommendedName>
</protein>
<feature type="transmembrane region" description="Helical" evidence="5">
    <location>
        <begin position="166"/>
        <end position="185"/>
    </location>
</feature>
<accession>A0A1H5HAV9</accession>
<keyword evidence="7" id="KW-1185">Reference proteome</keyword>
<name>A0A1H5HAV9_9FLAO</name>
<feature type="transmembrane region" description="Helical" evidence="5">
    <location>
        <begin position="135"/>
        <end position="154"/>
    </location>
</feature>
<gene>
    <name evidence="6" type="ORF">SAMN05444353_1371</name>
</gene>
<proteinExistence type="predicted"/>
<evidence type="ECO:0008006" key="8">
    <source>
        <dbReference type="Google" id="ProtNLM"/>
    </source>
</evidence>
<sequence>MHYFCKMRFLKIVFDFYLNASIHVAFAVFAFLKITEIYFDLPFNQNLDYFIFFGTITGYNFVKYAGVAKLHHRSLTDSLKVIQVFSLICFLLMCYYAYQIKIETLIISIPFNILTILYAVPFLSGLSKNLRQISYLKIIIVAFVWAGFTVLLPLVDAEVSVDVNPIIIFLQRFLFVVVLILPFDIRDVKYDAISLQTIPKKIGVNQTKRLGLLLLILSLILEYLFPSSSRLNTPFMLFFFLVIIFLMRSKIEQRKYYSSFWVESLPIIWWLFLLGFLNF</sequence>
<feature type="transmembrane region" description="Helical" evidence="5">
    <location>
        <begin position="260"/>
        <end position="277"/>
    </location>
</feature>
<dbReference type="InterPro" id="IPR000537">
    <property type="entry name" value="UbiA_prenyltransferase"/>
</dbReference>
<feature type="transmembrane region" description="Helical" evidence="5">
    <location>
        <begin position="12"/>
        <end position="34"/>
    </location>
</feature>
<dbReference type="Pfam" id="PF01040">
    <property type="entry name" value="UbiA"/>
    <property type="match status" value="1"/>
</dbReference>
<evidence type="ECO:0000313" key="6">
    <source>
        <dbReference type="EMBL" id="SEE24418.1"/>
    </source>
</evidence>
<keyword evidence="4 5" id="KW-0472">Membrane</keyword>
<evidence type="ECO:0000256" key="3">
    <source>
        <dbReference type="ARBA" id="ARBA00022989"/>
    </source>
</evidence>
<organism evidence="6 7">
    <name type="scientific">Polaribacter dokdonensis DSW-5</name>
    <dbReference type="NCBI Taxonomy" id="1300348"/>
    <lineage>
        <taxon>Bacteria</taxon>
        <taxon>Pseudomonadati</taxon>
        <taxon>Bacteroidota</taxon>
        <taxon>Flavobacteriia</taxon>
        <taxon>Flavobacteriales</taxon>
        <taxon>Flavobacteriaceae</taxon>
    </lineage>
</organism>
<feature type="transmembrane region" description="Helical" evidence="5">
    <location>
        <begin position="206"/>
        <end position="225"/>
    </location>
</feature>
<evidence type="ECO:0000313" key="7">
    <source>
        <dbReference type="Proteomes" id="UP000183071"/>
    </source>
</evidence>
<reference evidence="6 7" key="1">
    <citation type="submission" date="2016-10" db="EMBL/GenBank/DDBJ databases">
        <authorList>
            <person name="Varghese N."/>
            <person name="Submissions S."/>
        </authorList>
    </citation>
    <scope>NUCLEOTIDE SEQUENCE [LARGE SCALE GENOMIC DNA]</scope>
    <source>
        <strain evidence="6 7">DSW-5</strain>
    </source>
</reference>
<evidence type="ECO:0000256" key="1">
    <source>
        <dbReference type="ARBA" id="ARBA00004141"/>
    </source>
</evidence>
<evidence type="ECO:0000256" key="4">
    <source>
        <dbReference type="ARBA" id="ARBA00023136"/>
    </source>
</evidence>
<dbReference type="Proteomes" id="UP000183071">
    <property type="component" value="Unassembled WGS sequence"/>
</dbReference>
<keyword evidence="2 5" id="KW-0812">Transmembrane</keyword>
<comment type="subcellular location">
    <subcellularLocation>
        <location evidence="1">Membrane</location>
        <topology evidence="1">Multi-pass membrane protein</topology>
    </subcellularLocation>
</comment>
<keyword evidence="3 5" id="KW-1133">Transmembrane helix</keyword>
<feature type="transmembrane region" description="Helical" evidence="5">
    <location>
        <begin position="49"/>
        <end position="67"/>
    </location>
</feature>
<evidence type="ECO:0000256" key="5">
    <source>
        <dbReference type="SAM" id="Phobius"/>
    </source>
</evidence>
<feature type="transmembrane region" description="Helical" evidence="5">
    <location>
        <begin position="104"/>
        <end position="123"/>
    </location>
</feature>
<dbReference type="EMBL" id="FNUE01000001">
    <property type="protein sequence ID" value="SEE24418.1"/>
    <property type="molecule type" value="Genomic_DNA"/>
</dbReference>
<feature type="transmembrane region" description="Helical" evidence="5">
    <location>
        <begin position="231"/>
        <end position="248"/>
    </location>
</feature>
<comment type="caution">
    <text evidence="6">The sequence shown here is derived from an EMBL/GenBank/DDBJ whole genome shotgun (WGS) entry which is preliminary data.</text>
</comment>